<evidence type="ECO:0000256" key="1">
    <source>
        <dbReference type="SAM" id="MobiDB-lite"/>
    </source>
</evidence>
<proteinExistence type="predicted"/>
<comment type="caution">
    <text evidence="2">The sequence shown here is derived from an EMBL/GenBank/DDBJ whole genome shotgun (WGS) entry which is preliminary data.</text>
</comment>
<feature type="compositionally biased region" description="Basic and acidic residues" evidence="1">
    <location>
        <begin position="80"/>
        <end position="92"/>
    </location>
</feature>
<dbReference type="EMBL" id="BQNB010020210">
    <property type="protein sequence ID" value="GJT93524.1"/>
    <property type="molecule type" value="Genomic_DNA"/>
</dbReference>
<gene>
    <name evidence="2" type="ORF">Tco_1082369</name>
</gene>
<keyword evidence="3" id="KW-1185">Reference proteome</keyword>
<evidence type="ECO:0000313" key="3">
    <source>
        <dbReference type="Proteomes" id="UP001151760"/>
    </source>
</evidence>
<dbReference type="Proteomes" id="UP001151760">
    <property type="component" value="Unassembled WGS sequence"/>
</dbReference>
<organism evidence="2 3">
    <name type="scientific">Tanacetum coccineum</name>
    <dbReference type="NCBI Taxonomy" id="301880"/>
    <lineage>
        <taxon>Eukaryota</taxon>
        <taxon>Viridiplantae</taxon>
        <taxon>Streptophyta</taxon>
        <taxon>Embryophyta</taxon>
        <taxon>Tracheophyta</taxon>
        <taxon>Spermatophyta</taxon>
        <taxon>Magnoliopsida</taxon>
        <taxon>eudicotyledons</taxon>
        <taxon>Gunneridae</taxon>
        <taxon>Pentapetalae</taxon>
        <taxon>asterids</taxon>
        <taxon>campanulids</taxon>
        <taxon>Asterales</taxon>
        <taxon>Asteraceae</taxon>
        <taxon>Asteroideae</taxon>
        <taxon>Anthemideae</taxon>
        <taxon>Anthemidinae</taxon>
        <taxon>Tanacetum</taxon>
    </lineage>
</organism>
<feature type="region of interest" description="Disordered" evidence="1">
    <location>
        <begin position="80"/>
        <end position="106"/>
    </location>
</feature>
<evidence type="ECO:0000313" key="2">
    <source>
        <dbReference type="EMBL" id="GJT93524.1"/>
    </source>
</evidence>
<accession>A0ABQ5I1G7</accession>
<protein>
    <submittedName>
        <fullName evidence="2">Uncharacterized protein</fullName>
    </submittedName>
</protein>
<reference evidence="2" key="1">
    <citation type="journal article" date="2022" name="Int. J. Mol. Sci.">
        <title>Draft Genome of Tanacetum Coccineum: Genomic Comparison of Closely Related Tanacetum-Family Plants.</title>
        <authorList>
            <person name="Yamashiro T."/>
            <person name="Shiraishi A."/>
            <person name="Nakayama K."/>
            <person name="Satake H."/>
        </authorList>
    </citation>
    <scope>NUCLEOTIDE SEQUENCE</scope>
</reference>
<sequence>MGKHSSTTLKSSQIKAFKLKLWDSASISIELNETLTSFWNWEDQHGRMLALHCKSYYHIRLTDHIDSAWIQQQEIFRRGIERETNNKRKNEVAEDDDTDEKTTRKGRKLGVVDVSKHVEYINTRKTPAVWNDVTQQLEELKQRAEELRHRVDEL</sequence>
<reference evidence="2" key="2">
    <citation type="submission" date="2022-01" db="EMBL/GenBank/DDBJ databases">
        <authorList>
            <person name="Yamashiro T."/>
            <person name="Shiraishi A."/>
            <person name="Satake H."/>
            <person name="Nakayama K."/>
        </authorList>
    </citation>
    <scope>NUCLEOTIDE SEQUENCE</scope>
</reference>
<name>A0ABQ5I1G7_9ASTR</name>